<gene>
    <name evidence="2" type="ORF">EEX84_10975</name>
</gene>
<keyword evidence="1" id="KW-0812">Transmembrane</keyword>
<reference evidence="2 3" key="1">
    <citation type="journal article" date="2018" name="Int. J. Syst. Evol. Microbiol.">
        <title>Planococcus salinus sp. nov., a moderately halophilic bacterium isolated from a saline-alkali soil.</title>
        <authorList>
            <person name="Gan L."/>
        </authorList>
    </citation>
    <scope>NUCLEOTIDE SEQUENCE [LARGE SCALE GENOMIC DNA]</scope>
    <source>
        <strain evidence="2 3">LCB217</strain>
    </source>
</reference>
<comment type="caution">
    <text evidence="2">The sequence shown here is derived from an EMBL/GenBank/DDBJ whole genome shotgun (WGS) entry which is preliminary data.</text>
</comment>
<dbReference type="Proteomes" id="UP000275473">
    <property type="component" value="Unassembled WGS sequence"/>
</dbReference>
<organism evidence="2 3">
    <name type="scientific">Planococcus salinus</name>
    <dbReference type="NCBI Taxonomy" id="1848460"/>
    <lineage>
        <taxon>Bacteria</taxon>
        <taxon>Bacillati</taxon>
        <taxon>Bacillota</taxon>
        <taxon>Bacilli</taxon>
        <taxon>Bacillales</taxon>
        <taxon>Caryophanaceae</taxon>
        <taxon>Planococcus</taxon>
    </lineage>
</organism>
<protein>
    <submittedName>
        <fullName evidence="2">Uncharacterized protein</fullName>
    </submittedName>
</protein>
<keyword evidence="3" id="KW-1185">Reference proteome</keyword>
<dbReference type="RefSeq" id="WP_123165681.1">
    <property type="nucleotide sequence ID" value="NZ_RIAX01000007.1"/>
</dbReference>
<dbReference type="AlphaFoldDB" id="A0A3M8P6A1"/>
<evidence type="ECO:0000313" key="3">
    <source>
        <dbReference type="Proteomes" id="UP000275473"/>
    </source>
</evidence>
<proteinExistence type="predicted"/>
<evidence type="ECO:0000256" key="1">
    <source>
        <dbReference type="SAM" id="Phobius"/>
    </source>
</evidence>
<name>A0A3M8P6A1_9BACL</name>
<feature type="transmembrane region" description="Helical" evidence="1">
    <location>
        <begin position="62"/>
        <end position="82"/>
    </location>
</feature>
<dbReference type="EMBL" id="RIAX01000007">
    <property type="protein sequence ID" value="RNF39213.1"/>
    <property type="molecule type" value="Genomic_DNA"/>
</dbReference>
<evidence type="ECO:0000313" key="2">
    <source>
        <dbReference type="EMBL" id="RNF39213.1"/>
    </source>
</evidence>
<keyword evidence="1" id="KW-1133">Transmembrane helix</keyword>
<keyword evidence="1" id="KW-0472">Membrane</keyword>
<feature type="transmembrane region" description="Helical" evidence="1">
    <location>
        <begin position="29"/>
        <end position="50"/>
    </location>
</feature>
<sequence length="84" mass="9465">MKRKNLVNGMVLAFSVVFIRFIDVKVYDMNLIVTLLLLVALIMGLMKLVDRIPALEEPVGKRAALVTNVLVVMTIFLAFFVLEL</sequence>
<feature type="transmembrane region" description="Helical" evidence="1">
    <location>
        <begin position="7"/>
        <end position="23"/>
    </location>
</feature>
<accession>A0A3M8P6A1</accession>
<dbReference type="OrthoDB" id="2429179at2"/>